<evidence type="ECO:0000313" key="2">
    <source>
        <dbReference type="Proteomes" id="UP001055072"/>
    </source>
</evidence>
<name>A0ACB8U0S6_9APHY</name>
<proteinExistence type="predicted"/>
<dbReference type="Proteomes" id="UP001055072">
    <property type="component" value="Unassembled WGS sequence"/>
</dbReference>
<protein>
    <submittedName>
        <fullName evidence="1">Uncharacterized protein</fullName>
    </submittedName>
</protein>
<dbReference type="EMBL" id="MU274916">
    <property type="protein sequence ID" value="KAI0087891.1"/>
    <property type="molecule type" value="Genomic_DNA"/>
</dbReference>
<sequence>MIKFRRIVEAAHQALIGHASYYYSISNWGNTAVLLYAPIWSLVVEVLLGALAGTFVKLCFAMRVWRFSGGNIWITALIVLLSFAQLAAATVYTVKGLQLSSLLLVNQLKVVGSLSLILGVVTDFITAAALCWFLRNLRTGYKKDDSLVNLLTLYAVNTGVLTSAVSLATMILYNVMPGNFIFMGCYFVLSKLYANSFLATLNTRRVTRGRGTDAETGTMPTFLMVGKVTRHQPDHYVDHQYPPDDNSKVQFYDTHTQGTTALEIGVEHEVTITRDSGYVK</sequence>
<comment type="caution">
    <text evidence="1">The sequence shown here is derived from an EMBL/GenBank/DDBJ whole genome shotgun (WGS) entry which is preliminary data.</text>
</comment>
<keyword evidence="2" id="KW-1185">Reference proteome</keyword>
<accession>A0ACB8U0S6</accession>
<evidence type="ECO:0000313" key="1">
    <source>
        <dbReference type="EMBL" id="KAI0087891.1"/>
    </source>
</evidence>
<organism evidence="1 2">
    <name type="scientific">Irpex rosettiformis</name>
    <dbReference type="NCBI Taxonomy" id="378272"/>
    <lineage>
        <taxon>Eukaryota</taxon>
        <taxon>Fungi</taxon>
        <taxon>Dikarya</taxon>
        <taxon>Basidiomycota</taxon>
        <taxon>Agaricomycotina</taxon>
        <taxon>Agaricomycetes</taxon>
        <taxon>Polyporales</taxon>
        <taxon>Irpicaceae</taxon>
        <taxon>Irpex</taxon>
    </lineage>
</organism>
<reference evidence="1" key="1">
    <citation type="journal article" date="2021" name="Environ. Microbiol.">
        <title>Gene family expansions and transcriptome signatures uncover fungal adaptations to wood decay.</title>
        <authorList>
            <person name="Hage H."/>
            <person name="Miyauchi S."/>
            <person name="Viragh M."/>
            <person name="Drula E."/>
            <person name="Min B."/>
            <person name="Chaduli D."/>
            <person name="Navarro D."/>
            <person name="Favel A."/>
            <person name="Norest M."/>
            <person name="Lesage-Meessen L."/>
            <person name="Balint B."/>
            <person name="Merenyi Z."/>
            <person name="de Eugenio L."/>
            <person name="Morin E."/>
            <person name="Martinez A.T."/>
            <person name="Baldrian P."/>
            <person name="Stursova M."/>
            <person name="Martinez M.J."/>
            <person name="Novotny C."/>
            <person name="Magnuson J.K."/>
            <person name="Spatafora J.W."/>
            <person name="Maurice S."/>
            <person name="Pangilinan J."/>
            <person name="Andreopoulos W."/>
            <person name="LaButti K."/>
            <person name="Hundley H."/>
            <person name="Na H."/>
            <person name="Kuo A."/>
            <person name="Barry K."/>
            <person name="Lipzen A."/>
            <person name="Henrissat B."/>
            <person name="Riley R."/>
            <person name="Ahrendt S."/>
            <person name="Nagy L.G."/>
            <person name="Grigoriev I.V."/>
            <person name="Martin F."/>
            <person name="Rosso M.N."/>
        </authorList>
    </citation>
    <scope>NUCLEOTIDE SEQUENCE</scope>
    <source>
        <strain evidence="1">CBS 384.51</strain>
    </source>
</reference>
<gene>
    <name evidence="1" type="ORF">BDY19DRAFT_953691</name>
</gene>